<evidence type="ECO:0000256" key="2">
    <source>
        <dbReference type="SAM" id="Phobius"/>
    </source>
</evidence>
<dbReference type="AlphaFoldDB" id="A0A225V6R2"/>
<dbReference type="OrthoDB" id="10543013at2759"/>
<organism evidence="3 4">
    <name type="scientific">Phytophthora megakarya</name>
    <dbReference type="NCBI Taxonomy" id="4795"/>
    <lineage>
        <taxon>Eukaryota</taxon>
        <taxon>Sar</taxon>
        <taxon>Stramenopiles</taxon>
        <taxon>Oomycota</taxon>
        <taxon>Peronosporomycetes</taxon>
        <taxon>Peronosporales</taxon>
        <taxon>Peronosporaceae</taxon>
        <taxon>Phytophthora</taxon>
    </lineage>
</organism>
<proteinExistence type="predicted"/>
<evidence type="ECO:0000313" key="3">
    <source>
        <dbReference type="EMBL" id="OWZ00982.1"/>
    </source>
</evidence>
<evidence type="ECO:0000256" key="1">
    <source>
        <dbReference type="SAM" id="MobiDB-lite"/>
    </source>
</evidence>
<keyword evidence="2" id="KW-1133">Transmembrane helix</keyword>
<reference evidence="4" key="1">
    <citation type="submission" date="2017-03" db="EMBL/GenBank/DDBJ databases">
        <title>Phytopthora megakarya and P. palmivora, two closely related causual agents of cacao black pod achieved similar genome size and gene model numbers by different mechanisms.</title>
        <authorList>
            <person name="Ali S."/>
            <person name="Shao J."/>
            <person name="Larry D.J."/>
            <person name="Kronmiller B."/>
            <person name="Shen D."/>
            <person name="Strem M.D."/>
            <person name="Melnick R.L."/>
            <person name="Guiltinan M.J."/>
            <person name="Tyler B.M."/>
            <person name="Meinhardt L.W."/>
            <person name="Bailey B.A."/>
        </authorList>
    </citation>
    <scope>NUCLEOTIDE SEQUENCE [LARGE SCALE GENOMIC DNA]</scope>
    <source>
        <strain evidence="4">zdho120</strain>
    </source>
</reference>
<feature type="transmembrane region" description="Helical" evidence="2">
    <location>
        <begin position="139"/>
        <end position="163"/>
    </location>
</feature>
<keyword evidence="2" id="KW-0472">Membrane</keyword>
<gene>
    <name evidence="3" type="ORF">PHMEG_00027715</name>
</gene>
<protein>
    <submittedName>
        <fullName evidence="3">Avirulence (Avh) protein</fullName>
    </submittedName>
</protein>
<name>A0A225V6R2_9STRA</name>
<feature type="region of interest" description="Disordered" evidence="1">
    <location>
        <begin position="1"/>
        <end position="47"/>
    </location>
</feature>
<evidence type="ECO:0000313" key="4">
    <source>
        <dbReference type="Proteomes" id="UP000198211"/>
    </source>
</evidence>
<dbReference type="Proteomes" id="UP000198211">
    <property type="component" value="Unassembled WGS sequence"/>
</dbReference>
<dbReference type="EMBL" id="NBNE01007188">
    <property type="protein sequence ID" value="OWZ00982.1"/>
    <property type="molecule type" value="Genomic_DNA"/>
</dbReference>
<comment type="caution">
    <text evidence="3">The sequence shown here is derived from an EMBL/GenBank/DDBJ whole genome shotgun (WGS) entry which is preliminary data.</text>
</comment>
<keyword evidence="2" id="KW-0812">Transmembrane</keyword>
<sequence>MQKGSLGRSTRHDVKNEDNGTNNYHKVGNEDADNEGNGGSVANDEERGLSLDLRKVFRGQRDATKLKNLANKNTDVKKMKALVEKSPQLKKVQTIVKENPELVKLAPVVAKNHGKLTSGQFRTVKSIAAKTSKGRGQEWVAAVFGTLFLLSFVGPSIALIIIAST</sequence>
<keyword evidence="4" id="KW-1185">Reference proteome</keyword>
<accession>A0A225V6R2</accession>